<sequence>MQENKKIDENIDDFLKIVVDLNHIQIEVRDEVQAILLLSSLPSRYDGLVETMKYSNSREKLRLNDVMVAARDKEREMSQNNRLIAEGHYARRRPVGKNNNQGNKGKNRSWSKSADGKRVCWICGKEKHFNEQCYKCGNHDPAMLSMATEENLVATDSIADEWVIRFKLP</sequence>
<reference evidence="2" key="3">
    <citation type="submission" date="2000-10" db="EMBL/GenBank/DDBJ databases">
        <authorList>
            <person name="Chao Q."/>
            <person name="Brooks S."/>
            <person name="Buehler E."/>
            <person name="Johnson-Hopson C."/>
            <person name="Khan S."/>
            <person name="Kim C."/>
            <person name="Shinn P."/>
            <person name="Altafi H."/>
            <person name="Bei B."/>
            <person name="Chin C."/>
            <person name="Chiou J."/>
            <person name="Choi E."/>
            <person name="Conn L."/>
            <person name="Conway A."/>
            <person name="Gonzalez A."/>
            <person name="Hansen N."/>
            <person name="Howing B."/>
            <person name="Koo T."/>
            <person name="Lam B."/>
            <person name="Lee J."/>
            <person name="Lenz C."/>
            <person name="Li J."/>
            <person name="Liu A."/>
            <person name="Liu J."/>
            <person name="Liu S."/>
            <person name="Mukharsky N."/>
            <person name="Nguyen M."/>
            <person name="Palm C."/>
            <person name="Pham P."/>
            <person name="Sakano H."/>
            <person name="Schwartz J."/>
            <person name="Southwick A."/>
            <person name="Thaveri A."/>
            <person name="Toriumi M."/>
            <person name="Vaysberg M."/>
            <person name="Yu G."/>
            <person name="Davis R."/>
            <person name="Federspiel N."/>
            <person name="Theologis A."/>
            <person name="Ecker J."/>
        </authorList>
    </citation>
    <scope>NUCLEOTIDE SEQUENCE</scope>
</reference>
<dbReference type="EMBL" id="AC007534">
    <property type="protein sequence ID" value="AAF24526.1"/>
    <property type="molecule type" value="Genomic_DNA"/>
</dbReference>
<dbReference type="PIR" id="C96494">
    <property type="entry name" value="C96494"/>
</dbReference>
<feature type="region of interest" description="Disordered" evidence="1">
    <location>
        <begin position="85"/>
        <end position="111"/>
    </location>
</feature>
<evidence type="ECO:0000313" key="2">
    <source>
        <dbReference type="EMBL" id="AAF24526.1"/>
    </source>
</evidence>
<protein>
    <submittedName>
        <fullName evidence="2">F7F22.12</fullName>
    </submittedName>
</protein>
<accession>Q9SHM8</accession>
<dbReference type="AlphaFoldDB" id="Q9SHM8"/>
<dbReference type="Pfam" id="PF14223">
    <property type="entry name" value="Retrotran_gag_2"/>
    <property type="match status" value="1"/>
</dbReference>
<proteinExistence type="predicted"/>
<evidence type="ECO:0000256" key="1">
    <source>
        <dbReference type="SAM" id="MobiDB-lite"/>
    </source>
</evidence>
<reference evidence="2" key="1">
    <citation type="submission" date="1999-08" db="EMBL/GenBank/DDBJ databases">
        <title>Genomic sequence for Arabidopsis thaliana BAC F7F22 from chromosome I.</title>
        <authorList>
            <person name="Chao Q."/>
            <person name="Shinn P."/>
            <person name="Brooks S."/>
            <person name="Buehler E."/>
            <person name="Dunn P."/>
            <person name="Khan S."/>
            <person name="Kim C."/>
            <person name="Walker M."/>
            <person name="Brooks S."/>
            <person name="Altafi H."/>
            <person name="Araujo R."/>
            <person name="Conn L."/>
            <person name="Conway A.B."/>
            <person name="Gonzalez A."/>
            <person name="Hansen N.F."/>
            <person name="Huizar L."/>
            <person name="Kremenetskaia I."/>
            <person name="Lenz C."/>
            <person name="Li J."/>
            <person name="Liu S."/>
            <person name="Luros S."/>
            <person name="Rowley D."/>
            <person name="Schwartz J."/>
            <person name="Toriumi M."/>
            <person name="Vysotskaia V."/>
            <person name="Yu G."/>
            <person name="Davis R.W."/>
            <person name="Federspiel N.A."/>
            <person name="Theologis A."/>
            <person name="Ecker J.R."/>
        </authorList>
    </citation>
    <scope>NUCLEOTIDE SEQUENCE</scope>
</reference>
<name>Q9SHM8_ARATH</name>
<organism evidence="2">
    <name type="scientific">Arabidopsis thaliana</name>
    <name type="common">Mouse-ear cress</name>
    <dbReference type="NCBI Taxonomy" id="3702"/>
    <lineage>
        <taxon>Eukaryota</taxon>
        <taxon>Viridiplantae</taxon>
        <taxon>Streptophyta</taxon>
        <taxon>Embryophyta</taxon>
        <taxon>Tracheophyta</taxon>
        <taxon>Spermatophyta</taxon>
        <taxon>Magnoliopsida</taxon>
        <taxon>eudicotyledons</taxon>
        <taxon>Gunneridae</taxon>
        <taxon>Pentapetalae</taxon>
        <taxon>rosids</taxon>
        <taxon>malvids</taxon>
        <taxon>Brassicales</taxon>
        <taxon>Brassicaceae</taxon>
        <taxon>Camelineae</taxon>
        <taxon>Arabidopsis</taxon>
    </lineage>
</organism>
<reference key="2">
    <citation type="journal article" date="2000" name="Nature">
        <title>Sequence and analysis of chromosome 1 of the plant Arabidopsis thaliana.</title>
        <authorList>
            <person name="Theologis A."/>
            <person name="Ecker J.R."/>
            <person name="Palm C.J."/>
            <person name="Federspiel N.A."/>
            <person name="Kaul S."/>
            <person name="White O."/>
            <person name="Alonso J."/>
            <person name="Altafi H."/>
            <person name="Araujo R."/>
            <person name="Bowman C.L."/>
            <person name="Brooks S.Y."/>
            <person name="Buehler E."/>
            <person name="Chan A."/>
            <person name="Chao Q."/>
            <person name="Chen H."/>
            <person name="Cheuk R.F."/>
            <person name="Chin C.W."/>
            <person name="Chung M.K."/>
            <person name="Conn L."/>
            <person name="Conway A.B."/>
            <person name="Conway A.R."/>
            <person name="Creasy T.H."/>
            <person name="Dewar K."/>
            <person name="Dunn P."/>
            <person name="Etgu P."/>
            <person name="Feldblyum T.V."/>
            <person name="Feng J."/>
            <person name="Fong B."/>
            <person name="Fujii C.Y."/>
            <person name="Gill J.E."/>
            <person name="Goldsmith A.D."/>
            <person name="Haas B."/>
            <person name="Hansen N.F."/>
            <person name="Hughes B."/>
            <person name="Huizar L."/>
            <person name="Hunter J.L."/>
            <person name="Jenkins J."/>
            <person name="Johnson-Hopson C."/>
            <person name="Khan S."/>
            <person name="Khaykin E."/>
            <person name="Kim C.J."/>
            <person name="Koo H.L."/>
            <person name="Kremenetskaia I."/>
            <person name="Kurtz D.B."/>
            <person name="Kwan A."/>
            <person name="Lam B."/>
            <person name="Langin-Hooper S."/>
            <person name="Lee A."/>
            <person name="Lee J.M."/>
            <person name="Lenz C.A."/>
            <person name="Li J.H."/>
            <person name="Li Y."/>
            <person name="Lin X."/>
            <person name="Liu S.X."/>
            <person name="Liu Z.A."/>
            <person name="Luros J.S."/>
            <person name="Maiti R."/>
            <person name="Marziali A."/>
            <person name="Militscher J."/>
            <person name="Miranda M."/>
            <person name="Nguyen M."/>
            <person name="Nierman W.C."/>
            <person name="Osborne B.I."/>
            <person name="Pai G."/>
            <person name="Peterson J."/>
            <person name="Pham P.K."/>
            <person name="Rizzo M."/>
            <person name="Rooney T."/>
            <person name="Rowley D."/>
            <person name="Sakano H."/>
            <person name="Salzberg S.L."/>
            <person name="Schwartz J.R."/>
            <person name="Shinn P."/>
            <person name="Southwick A.M."/>
            <person name="Sun H."/>
            <person name="Tallon L.J."/>
            <person name="Tambunga G."/>
            <person name="Toriumi M.J."/>
            <person name="Town C.D."/>
            <person name="Utterback T."/>
            <person name="Van Aken S."/>
            <person name="Vaysberg M."/>
            <person name="Vysotskaia V.S."/>
            <person name="Walker M."/>
            <person name="Wu D."/>
            <person name="Yu G."/>
            <person name="Fraser C.M."/>
            <person name="Venter J.C."/>
            <person name="Davis R.W."/>
        </authorList>
    </citation>
    <scope>NUCLEOTIDE SEQUENCE [LARGE SCALE GENOMIC DNA]</scope>
    <source>
        <strain>cv. Columbia</strain>
    </source>
</reference>